<dbReference type="AlphaFoldDB" id="A0A939K3K7"/>
<feature type="region of interest" description="Disordered" evidence="1">
    <location>
        <begin position="334"/>
        <end position="357"/>
    </location>
</feature>
<feature type="transmembrane region" description="Helical" evidence="2">
    <location>
        <begin position="217"/>
        <end position="237"/>
    </location>
</feature>
<name>A0A939K3K7_9BACT</name>
<feature type="transmembrane region" description="Helical" evidence="2">
    <location>
        <begin position="310"/>
        <end position="327"/>
    </location>
</feature>
<keyword evidence="2" id="KW-0812">Transmembrane</keyword>
<proteinExistence type="predicted"/>
<evidence type="ECO:0008006" key="5">
    <source>
        <dbReference type="Google" id="ProtNLM"/>
    </source>
</evidence>
<feature type="transmembrane region" description="Helical" evidence="2">
    <location>
        <begin position="249"/>
        <end position="267"/>
    </location>
</feature>
<protein>
    <recommendedName>
        <fullName evidence="5">Acyltransferase</fullName>
    </recommendedName>
</protein>
<evidence type="ECO:0000256" key="1">
    <source>
        <dbReference type="SAM" id="MobiDB-lite"/>
    </source>
</evidence>
<feature type="transmembrane region" description="Helical" evidence="2">
    <location>
        <begin position="124"/>
        <end position="146"/>
    </location>
</feature>
<keyword evidence="4" id="KW-1185">Reference proteome</keyword>
<keyword evidence="2" id="KW-1133">Transmembrane helix</keyword>
<organism evidence="3 4">
    <name type="scientific">Fibrella aquatilis</name>
    <dbReference type="NCBI Taxonomy" id="2817059"/>
    <lineage>
        <taxon>Bacteria</taxon>
        <taxon>Pseudomonadati</taxon>
        <taxon>Bacteroidota</taxon>
        <taxon>Cytophagia</taxon>
        <taxon>Cytophagales</taxon>
        <taxon>Spirosomataceae</taxon>
        <taxon>Fibrella</taxon>
    </lineage>
</organism>
<feature type="transmembrane region" description="Helical" evidence="2">
    <location>
        <begin position="87"/>
        <end position="104"/>
    </location>
</feature>
<feature type="transmembrane region" description="Helical" evidence="2">
    <location>
        <begin position="191"/>
        <end position="210"/>
    </location>
</feature>
<comment type="caution">
    <text evidence="3">The sequence shown here is derived from an EMBL/GenBank/DDBJ whole genome shotgun (WGS) entry which is preliminary data.</text>
</comment>
<feature type="transmembrane region" description="Helical" evidence="2">
    <location>
        <begin position="43"/>
        <end position="67"/>
    </location>
</feature>
<reference evidence="3 4" key="1">
    <citation type="submission" date="2021-03" db="EMBL/GenBank/DDBJ databases">
        <title>Fibrella sp. HMF5036 genome sequencing and assembly.</title>
        <authorList>
            <person name="Kang H."/>
            <person name="Kim H."/>
            <person name="Bae S."/>
            <person name="Joh K."/>
        </authorList>
    </citation>
    <scope>NUCLEOTIDE SEQUENCE [LARGE SCALE GENOMIC DNA]</scope>
    <source>
        <strain evidence="3 4">HMF5036</strain>
    </source>
</reference>
<accession>A0A939K3K7</accession>
<dbReference type="EMBL" id="JAFMYU010000031">
    <property type="protein sequence ID" value="MBO0934450.1"/>
    <property type="molecule type" value="Genomic_DNA"/>
</dbReference>
<feature type="transmembrane region" description="Helical" evidence="2">
    <location>
        <begin position="158"/>
        <end position="179"/>
    </location>
</feature>
<keyword evidence="2" id="KW-0472">Membrane</keyword>
<feature type="transmembrane region" description="Helical" evidence="2">
    <location>
        <begin position="279"/>
        <end position="298"/>
    </location>
</feature>
<sequence>MQRNVSIEYLKAALVTLMVLTHSFTLVGTLIPGNRSSQLCYLLATTGNLTVFSGFLFCFGYASYHAYLSKPLARVRKNLFTTAQNQLASYYLSALLAVVILPMPGRTTPTVTLADAWAVLTFQYIAPFSEFMLAYFLLTGLTLLLFRPLATMAGSSRAMLVVGGVSLLATILIPYNLFIDNPLGLLVGSRSYAAFPLVQYGLFYVAGIYFARFNVVWRWPVALVAVAGTGYFAFFYVTTSVLPVRFPPSLAWICGSWGLLYGLYLGIHALVRRGFHSSVLLMMGSNTLLFLLVSNMLLFSLTNQFKTTPIGSLLIGLLVLTTCGYLVRITRKTTPTPPAEQHQQPIPLEPFQVDKTN</sequence>
<evidence type="ECO:0000313" key="4">
    <source>
        <dbReference type="Proteomes" id="UP000664795"/>
    </source>
</evidence>
<dbReference type="RefSeq" id="WP_207338413.1">
    <property type="nucleotide sequence ID" value="NZ_JAFMYU010000031.1"/>
</dbReference>
<gene>
    <name evidence="3" type="ORF">J2I48_25800</name>
</gene>
<feature type="transmembrane region" description="Helical" evidence="2">
    <location>
        <begin position="12"/>
        <end position="31"/>
    </location>
</feature>
<dbReference type="Proteomes" id="UP000664795">
    <property type="component" value="Unassembled WGS sequence"/>
</dbReference>
<evidence type="ECO:0000313" key="3">
    <source>
        <dbReference type="EMBL" id="MBO0934450.1"/>
    </source>
</evidence>
<evidence type="ECO:0000256" key="2">
    <source>
        <dbReference type="SAM" id="Phobius"/>
    </source>
</evidence>